<name>A0ABP6LXM9_9MICC</name>
<reference evidence="2" key="1">
    <citation type="journal article" date="2019" name="Int. J. Syst. Evol. Microbiol.">
        <title>The Global Catalogue of Microorganisms (GCM) 10K type strain sequencing project: providing services to taxonomists for standard genome sequencing and annotation.</title>
        <authorList>
            <consortium name="The Broad Institute Genomics Platform"/>
            <consortium name="The Broad Institute Genome Sequencing Center for Infectious Disease"/>
            <person name="Wu L."/>
            <person name="Ma J."/>
        </authorList>
    </citation>
    <scope>NUCLEOTIDE SEQUENCE [LARGE SCALE GENOMIC DNA]</scope>
    <source>
        <strain evidence="2">JCM 14309</strain>
    </source>
</reference>
<dbReference type="Proteomes" id="UP001500236">
    <property type="component" value="Unassembled WGS sequence"/>
</dbReference>
<evidence type="ECO:0008006" key="3">
    <source>
        <dbReference type="Google" id="ProtNLM"/>
    </source>
</evidence>
<dbReference type="EMBL" id="BAAAVT010000006">
    <property type="protein sequence ID" value="GAA3059757.1"/>
    <property type="molecule type" value="Genomic_DNA"/>
</dbReference>
<dbReference type="RefSeq" id="WP_344682035.1">
    <property type="nucleotide sequence ID" value="NZ_BAAAVT010000006.1"/>
</dbReference>
<protein>
    <recommendedName>
        <fullName evidence="3">Transcriptional regulator, AbiEi antitoxin, Type IV TA system</fullName>
    </recommendedName>
</protein>
<organism evidence="1 2">
    <name type="scientific">Nesterenkonia aethiopica</name>
    <dbReference type="NCBI Taxonomy" id="269144"/>
    <lineage>
        <taxon>Bacteria</taxon>
        <taxon>Bacillati</taxon>
        <taxon>Actinomycetota</taxon>
        <taxon>Actinomycetes</taxon>
        <taxon>Micrococcales</taxon>
        <taxon>Micrococcaceae</taxon>
        <taxon>Nesterenkonia</taxon>
    </lineage>
</organism>
<proteinExistence type="predicted"/>
<comment type="caution">
    <text evidence="1">The sequence shown here is derived from an EMBL/GenBank/DDBJ whole genome shotgun (WGS) entry which is preliminary data.</text>
</comment>
<evidence type="ECO:0000313" key="2">
    <source>
        <dbReference type="Proteomes" id="UP001500236"/>
    </source>
</evidence>
<evidence type="ECO:0000313" key="1">
    <source>
        <dbReference type="EMBL" id="GAA3059757.1"/>
    </source>
</evidence>
<gene>
    <name evidence="1" type="ORF">GCM10010529_11770</name>
</gene>
<accession>A0ABP6LXM9</accession>
<keyword evidence="2" id="KW-1185">Reference proteome</keyword>
<dbReference type="SUPFAM" id="SSF52980">
    <property type="entry name" value="Restriction endonuclease-like"/>
    <property type="match status" value="1"/>
</dbReference>
<sequence length="319" mass="36207">MEFPQHDRRRRIPRPAPAGAHRMHELLDLGWEEADVRRSLDYSTLQRVDHGIYGPLTTEVEARSLTLLQALSASGDQVASHTTAAALLGVPGFRLIPPLHITSPVAGGRIRRRQVRAHRSDVPEEDITVLGGVRLTRPGRTWVDLALGRTLTDAVILADRMLRPPRHEFGEHGDAVMRWEEMRAAVARRRGSRGIRRVRLAADLARVGADSPQETRLRLAMWRDGLPEPRVNPQILDEAGRVVLEPDLAIDEYRIAIEYDGVEVHSEPGQVLRDVRRADRAEAMGWWELRITKDHSREQWRPGLLKIRRALRARGWVDS</sequence>
<dbReference type="InterPro" id="IPR011335">
    <property type="entry name" value="Restrct_endonuc-II-like"/>
</dbReference>
<dbReference type="Gene3D" id="3.40.960.10">
    <property type="entry name" value="VSR Endonuclease"/>
    <property type="match status" value="1"/>
</dbReference>